<dbReference type="EMBL" id="SSUJ01000010">
    <property type="protein sequence ID" value="THI29254.1"/>
    <property type="molecule type" value="Genomic_DNA"/>
</dbReference>
<accession>A0A4S4U6M1</accession>
<sequence length="163" mass="18770">METIMKIKLVLGLILFLLVANCIRLYILQSEKYLNLTCESTVHFTDNSHGKDFLFNGTIIFDFEKSRNGYFYLSGTTGNKLEKYDFSRYIKFEYKHEESNRYSVKIANIQKMGHDTVPDSFVPVIYSELNIADKPSLFISRSNENLLTLGTIVSPLLNCVQKS</sequence>
<gene>
    <name evidence="1" type="ORF">E9161_13220</name>
</gene>
<name>A0A4S4U6M1_KLEPN</name>
<evidence type="ECO:0000313" key="2">
    <source>
        <dbReference type="Proteomes" id="UP000304895"/>
    </source>
</evidence>
<proteinExistence type="predicted"/>
<evidence type="ECO:0000313" key="1">
    <source>
        <dbReference type="EMBL" id="THI29254.1"/>
    </source>
</evidence>
<protein>
    <submittedName>
        <fullName evidence="1">Uncharacterized protein</fullName>
    </submittedName>
</protein>
<dbReference type="AlphaFoldDB" id="A0A4S4U6M1"/>
<dbReference type="Proteomes" id="UP000304895">
    <property type="component" value="Unassembled WGS sequence"/>
</dbReference>
<reference evidence="1 2" key="1">
    <citation type="submission" date="2019-04" db="EMBL/GenBank/DDBJ databases">
        <authorList>
            <person name="Fouts D."/>
            <person name="Sutton G."/>
            <person name="Singh I."/>
            <person name="Nguyen K."/>
        </authorList>
    </citation>
    <scope>NUCLEOTIDE SEQUENCE [LARGE SCALE GENOMIC DNA]</scope>
    <source>
        <strain evidence="1 2">55</strain>
    </source>
</reference>
<comment type="caution">
    <text evidence="1">The sequence shown here is derived from an EMBL/GenBank/DDBJ whole genome shotgun (WGS) entry which is preliminary data.</text>
</comment>
<organism evidence="1 2">
    <name type="scientific">Klebsiella pneumoniae subsp. pneumoniae</name>
    <dbReference type="NCBI Taxonomy" id="72407"/>
    <lineage>
        <taxon>Bacteria</taxon>
        <taxon>Pseudomonadati</taxon>
        <taxon>Pseudomonadota</taxon>
        <taxon>Gammaproteobacteria</taxon>
        <taxon>Enterobacterales</taxon>
        <taxon>Enterobacteriaceae</taxon>
        <taxon>Klebsiella/Raoultella group</taxon>
        <taxon>Klebsiella</taxon>
        <taxon>Klebsiella pneumoniae complex</taxon>
    </lineage>
</organism>